<dbReference type="Proteomes" id="UP001057402">
    <property type="component" value="Chromosome 3"/>
</dbReference>
<evidence type="ECO:0000313" key="1">
    <source>
        <dbReference type="EMBL" id="KAI4383082.1"/>
    </source>
</evidence>
<accession>A0ACB9RVQ7</accession>
<dbReference type="EMBL" id="CM042882">
    <property type="protein sequence ID" value="KAI4383082.1"/>
    <property type="molecule type" value="Genomic_DNA"/>
</dbReference>
<gene>
    <name evidence="1" type="ORF">MLD38_008962</name>
</gene>
<organism evidence="1 2">
    <name type="scientific">Melastoma candidum</name>
    <dbReference type="NCBI Taxonomy" id="119954"/>
    <lineage>
        <taxon>Eukaryota</taxon>
        <taxon>Viridiplantae</taxon>
        <taxon>Streptophyta</taxon>
        <taxon>Embryophyta</taxon>
        <taxon>Tracheophyta</taxon>
        <taxon>Spermatophyta</taxon>
        <taxon>Magnoliopsida</taxon>
        <taxon>eudicotyledons</taxon>
        <taxon>Gunneridae</taxon>
        <taxon>Pentapetalae</taxon>
        <taxon>rosids</taxon>
        <taxon>malvids</taxon>
        <taxon>Myrtales</taxon>
        <taxon>Melastomataceae</taxon>
        <taxon>Melastomatoideae</taxon>
        <taxon>Melastomateae</taxon>
        <taxon>Melastoma</taxon>
    </lineage>
</organism>
<comment type="caution">
    <text evidence="1">The sequence shown here is derived from an EMBL/GenBank/DDBJ whole genome shotgun (WGS) entry which is preliminary data.</text>
</comment>
<sequence>MDSDLKLLSGGFQSSVESKATSLRADLNYSGFPEPGSLIERAVIHPPPLPPAKRRSNKDRHTKVEGRGRRIRLPPACAARIFQLTRELGHKNDGETVQWLLERAEPAIVEATGTGTVPAIAVSVQGELKIPTSFTVSAKVEGGEDGAEGRPPWKRPCNSQFVEASNTSGVPSQFSPLAYGGPLHKRLYHPVFGFGITTGSGSSSCGVEQKQLASDISLELDGKKELQFLGRSPGSASPGRGS</sequence>
<protein>
    <submittedName>
        <fullName evidence="1">Uncharacterized protein</fullName>
    </submittedName>
</protein>
<reference evidence="2" key="1">
    <citation type="journal article" date="2023" name="Front. Plant Sci.">
        <title>Chromosomal-level genome assembly of Melastoma candidum provides insights into trichome evolution.</title>
        <authorList>
            <person name="Zhong Y."/>
            <person name="Wu W."/>
            <person name="Sun C."/>
            <person name="Zou P."/>
            <person name="Liu Y."/>
            <person name="Dai S."/>
            <person name="Zhou R."/>
        </authorList>
    </citation>
    <scope>NUCLEOTIDE SEQUENCE [LARGE SCALE GENOMIC DNA]</scope>
</reference>
<evidence type="ECO:0000313" key="2">
    <source>
        <dbReference type="Proteomes" id="UP001057402"/>
    </source>
</evidence>
<proteinExistence type="predicted"/>
<keyword evidence="2" id="KW-1185">Reference proteome</keyword>
<name>A0ACB9RVQ7_9MYRT</name>